<gene>
    <name evidence="1" type="ORF">ACJMK2_027850</name>
</gene>
<keyword evidence="2" id="KW-1185">Reference proteome</keyword>
<proteinExistence type="predicted"/>
<dbReference type="AlphaFoldDB" id="A0ABD3X5G6"/>
<name>A0ABD3X5G6_SINWO</name>
<organism evidence="1 2">
    <name type="scientific">Sinanodonta woodiana</name>
    <name type="common">Chinese pond mussel</name>
    <name type="synonym">Anodonta woodiana</name>
    <dbReference type="NCBI Taxonomy" id="1069815"/>
    <lineage>
        <taxon>Eukaryota</taxon>
        <taxon>Metazoa</taxon>
        <taxon>Spiralia</taxon>
        <taxon>Lophotrochozoa</taxon>
        <taxon>Mollusca</taxon>
        <taxon>Bivalvia</taxon>
        <taxon>Autobranchia</taxon>
        <taxon>Heteroconchia</taxon>
        <taxon>Palaeoheterodonta</taxon>
        <taxon>Unionida</taxon>
        <taxon>Unionoidea</taxon>
        <taxon>Unionidae</taxon>
        <taxon>Unioninae</taxon>
        <taxon>Sinanodonta</taxon>
    </lineage>
</organism>
<sequence>MNVENTAQLIVELDKLAPFVPPGNTFTSEWLEQEYSAVTSMRDQGKPSNRNEYRIIKILIEARTNVLLKHRDKLVLFVPASRIIKSIENALEKEFNSRQHAKAINDLEKLLNTPL</sequence>
<comment type="caution">
    <text evidence="1">The sequence shown here is derived from an EMBL/GenBank/DDBJ whole genome shotgun (WGS) entry which is preliminary data.</text>
</comment>
<accession>A0ABD3X5G6</accession>
<dbReference type="Proteomes" id="UP001634394">
    <property type="component" value="Unassembled WGS sequence"/>
</dbReference>
<reference evidence="1 2" key="1">
    <citation type="submission" date="2024-11" db="EMBL/GenBank/DDBJ databases">
        <title>Chromosome-level genome assembly of the freshwater bivalve Anodonta woodiana.</title>
        <authorList>
            <person name="Chen X."/>
        </authorList>
    </citation>
    <scope>NUCLEOTIDE SEQUENCE [LARGE SCALE GENOMIC DNA]</scope>
    <source>
        <strain evidence="1">MN2024</strain>
        <tissue evidence="1">Gills</tissue>
    </source>
</reference>
<dbReference type="EMBL" id="JBJQND010000003">
    <property type="protein sequence ID" value="KAL3881405.1"/>
    <property type="molecule type" value="Genomic_DNA"/>
</dbReference>
<protein>
    <submittedName>
        <fullName evidence="1">Uncharacterized protein</fullName>
    </submittedName>
</protein>
<evidence type="ECO:0000313" key="1">
    <source>
        <dbReference type="EMBL" id="KAL3881405.1"/>
    </source>
</evidence>
<evidence type="ECO:0000313" key="2">
    <source>
        <dbReference type="Proteomes" id="UP001634394"/>
    </source>
</evidence>